<sequence>MTKKPRFGSFVTSPGEGENTTPEQGAPTRAALVPEPGPAAPVIPQAPAREERRAFSTRVRPSQKAALDIFVMDLKRAGWPISQEAVLEELLRLLQEDEHTRATITQRLTQRLF</sequence>
<reference evidence="3" key="1">
    <citation type="journal article" date="2019" name="Int. J. Syst. Evol. Microbiol.">
        <title>The Global Catalogue of Microorganisms (GCM) 10K type strain sequencing project: providing services to taxonomists for standard genome sequencing and annotation.</title>
        <authorList>
            <consortium name="The Broad Institute Genomics Platform"/>
            <consortium name="The Broad Institute Genome Sequencing Center for Infectious Disease"/>
            <person name="Wu L."/>
            <person name="Ma J."/>
        </authorList>
    </citation>
    <scope>NUCLEOTIDE SEQUENCE [LARGE SCALE GENOMIC DNA]</scope>
    <source>
        <strain evidence="3">JCM 14368</strain>
    </source>
</reference>
<gene>
    <name evidence="2" type="ORF">GCM10008937_08000</name>
</gene>
<feature type="region of interest" description="Disordered" evidence="1">
    <location>
        <begin position="1"/>
        <end position="57"/>
    </location>
</feature>
<evidence type="ECO:0000313" key="3">
    <source>
        <dbReference type="Proteomes" id="UP001500191"/>
    </source>
</evidence>
<dbReference type="EMBL" id="BAAADB010000005">
    <property type="protein sequence ID" value="GAA0502777.1"/>
    <property type="molecule type" value="Genomic_DNA"/>
</dbReference>
<keyword evidence="3" id="KW-1185">Reference proteome</keyword>
<evidence type="ECO:0000313" key="2">
    <source>
        <dbReference type="EMBL" id="GAA0502777.1"/>
    </source>
</evidence>
<organism evidence="2 3">
    <name type="scientific">Deinococcus depolymerans</name>
    <dbReference type="NCBI Taxonomy" id="392408"/>
    <lineage>
        <taxon>Bacteria</taxon>
        <taxon>Thermotogati</taxon>
        <taxon>Deinococcota</taxon>
        <taxon>Deinococci</taxon>
        <taxon>Deinococcales</taxon>
        <taxon>Deinococcaceae</taxon>
        <taxon>Deinococcus</taxon>
    </lineage>
</organism>
<comment type="caution">
    <text evidence="2">The sequence shown here is derived from an EMBL/GenBank/DDBJ whole genome shotgun (WGS) entry which is preliminary data.</text>
</comment>
<dbReference type="Proteomes" id="UP001500191">
    <property type="component" value="Unassembled WGS sequence"/>
</dbReference>
<name>A0ABP3LKI4_9DEIO</name>
<accession>A0ABP3LKI4</accession>
<protein>
    <submittedName>
        <fullName evidence="2">Uncharacterized protein</fullName>
    </submittedName>
</protein>
<proteinExistence type="predicted"/>
<evidence type="ECO:0000256" key="1">
    <source>
        <dbReference type="SAM" id="MobiDB-lite"/>
    </source>
</evidence>